<dbReference type="SUPFAM" id="SSF52047">
    <property type="entry name" value="RNI-like"/>
    <property type="match status" value="1"/>
</dbReference>
<organism evidence="2 3">
    <name type="scientific">Circinella minor</name>
    <dbReference type="NCBI Taxonomy" id="1195481"/>
    <lineage>
        <taxon>Eukaryota</taxon>
        <taxon>Fungi</taxon>
        <taxon>Fungi incertae sedis</taxon>
        <taxon>Mucoromycota</taxon>
        <taxon>Mucoromycotina</taxon>
        <taxon>Mucoromycetes</taxon>
        <taxon>Mucorales</taxon>
        <taxon>Lichtheimiaceae</taxon>
        <taxon>Circinella</taxon>
    </lineage>
</organism>
<reference evidence="2 3" key="1">
    <citation type="submission" date="2020-12" db="EMBL/GenBank/DDBJ databases">
        <title>Metabolic potential, ecology and presence of endohyphal bacteria is reflected in genomic diversity of Mucoromycotina.</title>
        <authorList>
            <person name="Muszewska A."/>
            <person name="Okrasinska A."/>
            <person name="Steczkiewicz K."/>
            <person name="Drgas O."/>
            <person name="Orlowska M."/>
            <person name="Perlinska-Lenart U."/>
            <person name="Aleksandrzak-Piekarczyk T."/>
            <person name="Szatraj K."/>
            <person name="Zielenkiewicz U."/>
            <person name="Pilsyk S."/>
            <person name="Malc E."/>
            <person name="Mieczkowski P."/>
            <person name="Kruszewska J.S."/>
            <person name="Biernat P."/>
            <person name="Pawlowska J."/>
        </authorList>
    </citation>
    <scope>NUCLEOTIDE SEQUENCE [LARGE SCALE GENOMIC DNA]</scope>
    <source>
        <strain evidence="2 3">CBS 142.35</strain>
    </source>
</reference>
<dbReference type="Proteomes" id="UP000646827">
    <property type="component" value="Unassembled WGS sequence"/>
</dbReference>
<comment type="caution">
    <text evidence="2">The sequence shown here is derived from an EMBL/GenBank/DDBJ whole genome shotgun (WGS) entry which is preliminary data.</text>
</comment>
<dbReference type="EMBL" id="JAEPRB010000074">
    <property type="protein sequence ID" value="KAG2222826.1"/>
    <property type="molecule type" value="Genomic_DNA"/>
</dbReference>
<feature type="compositionally biased region" description="Low complexity" evidence="1">
    <location>
        <begin position="155"/>
        <end position="164"/>
    </location>
</feature>
<protein>
    <submittedName>
        <fullName evidence="2">Uncharacterized protein</fullName>
    </submittedName>
</protein>
<evidence type="ECO:0000313" key="3">
    <source>
        <dbReference type="Proteomes" id="UP000646827"/>
    </source>
</evidence>
<feature type="region of interest" description="Disordered" evidence="1">
    <location>
        <begin position="140"/>
        <end position="171"/>
    </location>
</feature>
<evidence type="ECO:0000313" key="2">
    <source>
        <dbReference type="EMBL" id="KAG2222826.1"/>
    </source>
</evidence>
<feature type="compositionally biased region" description="Basic and acidic residues" evidence="1">
    <location>
        <begin position="141"/>
        <end position="150"/>
    </location>
</feature>
<dbReference type="AlphaFoldDB" id="A0A8H7S771"/>
<proteinExistence type="predicted"/>
<dbReference type="InterPro" id="IPR032675">
    <property type="entry name" value="LRR_dom_sf"/>
</dbReference>
<evidence type="ECO:0000256" key="1">
    <source>
        <dbReference type="SAM" id="MobiDB-lite"/>
    </source>
</evidence>
<name>A0A8H7S771_9FUNG</name>
<gene>
    <name evidence="2" type="ORF">INT45_011636</name>
</gene>
<accession>A0A8H7S771</accession>
<dbReference type="OrthoDB" id="10368485at2759"/>
<sequence length="354" mass="40628">MEDSALISKTTKVRCQEKGLRYLLIGEKQGFGPNQVIPHFRRNHVTLEYVSISSYHQQPNLVNWSPMFMLNPNDQLVFLQLRILICDRILIENAPLVSLLRNCPKLEHLAVKVLHNSPIDLLDILQFGSRQLKRINLDTIKAQEEPRQNNDDDNNNNSNSNSNNEQRQRHFSNLSTRGCQIEYIRLFKVYNVTSTLLEGIAELKTIQHLDITFSSLFAASNDQTDNHDGFSRFAEMLHKTRIKSLELAQVASVSYPTLVAFGNLCNIESLRIRRSKIGKTLQVHGNGLVQMMNTTKSLKYVYFDNLQLFGNDNVSNDDDNGLDFLNKEIHRYKAIKKDCSRSANRNTVILKPIE</sequence>
<keyword evidence="3" id="KW-1185">Reference proteome</keyword>
<dbReference type="Gene3D" id="3.80.10.10">
    <property type="entry name" value="Ribonuclease Inhibitor"/>
    <property type="match status" value="1"/>
</dbReference>